<evidence type="ECO:0000259" key="1">
    <source>
        <dbReference type="Pfam" id="PF01826"/>
    </source>
</evidence>
<accession>A0ABM1MH27</accession>
<dbReference type="GO" id="GO:0030414">
    <property type="term" value="F:peptidase inhibitor activity"/>
    <property type="evidence" value="ECO:0007669"/>
    <property type="project" value="UniProtKB-KW"/>
</dbReference>
<dbReference type="InterPro" id="IPR002919">
    <property type="entry name" value="TIL_dom"/>
</dbReference>
<keyword evidence="2" id="KW-1185">Reference proteome</keyword>
<reference evidence="3" key="1">
    <citation type="submission" date="2025-08" db="UniProtKB">
        <authorList>
            <consortium name="RefSeq"/>
        </authorList>
    </citation>
    <scope>IDENTIFICATION</scope>
    <source>
        <tissue evidence="3">Whole Larva</tissue>
    </source>
</reference>
<evidence type="ECO:0000313" key="3">
    <source>
        <dbReference type="RefSeq" id="XP_017773877.1"/>
    </source>
</evidence>
<dbReference type="SUPFAM" id="SSF57567">
    <property type="entry name" value="Serine protease inhibitors"/>
    <property type="match status" value="2"/>
</dbReference>
<dbReference type="Pfam" id="PF01826">
    <property type="entry name" value="TIL"/>
    <property type="match status" value="1"/>
</dbReference>
<dbReference type="CDD" id="cd19941">
    <property type="entry name" value="TIL"/>
    <property type="match status" value="1"/>
</dbReference>
<gene>
    <name evidence="3" type="primary">LOC108560720</name>
</gene>
<dbReference type="Gene3D" id="2.10.25.10">
    <property type="entry name" value="Laminin"/>
    <property type="match status" value="2"/>
</dbReference>
<keyword evidence="3" id="KW-0646">Protease inhibitor</keyword>
<dbReference type="GeneID" id="108560720"/>
<name>A0ABM1MH27_NICVS</name>
<evidence type="ECO:0000313" key="2">
    <source>
        <dbReference type="Proteomes" id="UP000695000"/>
    </source>
</evidence>
<keyword evidence="3" id="KW-0481">Metalloenzyme inhibitor</keyword>
<organism evidence="2 3">
    <name type="scientific">Nicrophorus vespilloides</name>
    <name type="common">Boreal carrion beetle</name>
    <dbReference type="NCBI Taxonomy" id="110193"/>
    <lineage>
        <taxon>Eukaryota</taxon>
        <taxon>Metazoa</taxon>
        <taxon>Ecdysozoa</taxon>
        <taxon>Arthropoda</taxon>
        <taxon>Hexapoda</taxon>
        <taxon>Insecta</taxon>
        <taxon>Pterygota</taxon>
        <taxon>Neoptera</taxon>
        <taxon>Endopterygota</taxon>
        <taxon>Coleoptera</taxon>
        <taxon>Polyphaga</taxon>
        <taxon>Staphyliniformia</taxon>
        <taxon>Silphidae</taxon>
        <taxon>Nicrophorinae</taxon>
        <taxon>Nicrophorus</taxon>
    </lineage>
</organism>
<keyword evidence="3" id="KW-0483">Metalloprotease inhibitor</keyword>
<dbReference type="RefSeq" id="XP_017773877.1">
    <property type="nucleotide sequence ID" value="XM_017918388.1"/>
</dbReference>
<dbReference type="InterPro" id="IPR036084">
    <property type="entry name" value="Ser_inhib-like_sf"/>
</dbReference>
<dbReference type="Proteomes" id="UP000695000">
    <property type="component" value="Unplaced"/>
</dbReference>
<feature type="domain" description="TIL" evidence="1">
    <location>
        <begin position="72"/>
        <end position="124"/>
    </location>
</feature>
<proteinExistence type="predicted"/>
<protein>
    <submittedName>
        <fullName evidence="3">Inducible metalloproteinase inhibitor protein-like</fullName>
    </submittedName>
</protein>
<sequence>MQSPWFGTGFLIMLICPCKPVSRQHFYFSITHTHHHLLVYLIIDSTVALVLCVCQINAYYDPNGIPKGCFRPNEKYACGSACQVTCATLGQTCDIINKKCNDRCYCEEGYARDQTGSCVSIDKCNDRLNGICGINEELRLDFYTRNECIPQLLTEEVEEGDKYGCYCIEGYLRDPSGLCVPFNYCPMP</sequence>